<keyword evidence="2" id="KW-1185">Reference proteome</keyword>
<name>B3PLH5_CELJU</name>
<dbReference type="HOGENOM" id="CLU_3388702_0_0_6"/>
<dbReference type="Proteomes" id="UP000001036">
    <property type="component" value="Chromosome"/>
</dbReference>
<protein>
    <submittedName>
        <fullName evidence="1">Uncharacterized protein</fullName>
    </submittedName>
</protein>
<dbReference type="KEGG" id="cja:CJA_2595"/>
<organism evidence="1 2">
    <name type="scientific">Cellvibrio japonicus (strain Ueda107)</name>
    <name type="common">Pseudomonas fluorescens subsp. cellulosa</name>
    <dbReference type="NCBI Taxonomy" id="498211"/>
    <lineage>
        <taxon>Bacteria</taxon>
        <taxon>Pseudomonadati</taxon>
        <taxon>Pseudomonadota</taxon>
        <taxon>Gammaproteobacteria</taxon>
        <taxon>Cellvibrionales</taxon>
        <taxon>Cellvibrionaceae</taxon>
        <taxon>Cellvibrio</taxon>
    </lineage>
</organism>
<proteinExistence type="predicted"/>
<accession>B3PLH5</accession>
<sequence>MFIRGYLKGEVHYTNTETDSDNIKKMRHVIEA</sequence>
<gene>
    <name evidence="1" type="ordered locus">CJA_2595</name>
</gene>
<dbReference type="EMBL" id="CP000934">
    <property type="protein sequence ID" value="ACE85971.1"/>
    <property type="molecule type" value="Genomic_DNA"/>
</dbReference>
<dbReference type="AlphaFoldDB" id="B3PLH5"/>
<reference evidence="1 2" key="1">
    <citation type="journal article" date="2008" name="J. Bacteriol.">
        <title>Insights into plant cell wall degradation from the genome sequence of the soil bacterium Cellvibrio japonicus.</title>
        <authorList>
            <person name="Deboy R.T."/>
            <person name="Mongodin E.F."/>
            <person name="Fouts D.E."/>
            <person name="Tailford L.E."/>
            <person name="Khouri H."/>
            <person name="Emerson J.B."/>
            <person name="Mohamoud Y."/>
            <person name="Watkins K."/>
            <person name="Henrissat B."/>
            <person name="Gilbert H.J."/>
            <person name="Nelson K.E."/>
        </authorList>
    </citation>
    <scope>NUCLEOTIDE SEQUENCE [LARGE SCALE GENOMIC DNA]</scope>
    <source>
        <strain evidence="1 2">Ueda107</strain>
    </source>
</reference>
<evidence type="ECO:0000313" key="1">
    <source>
        <dbReference type="EMBL" id="ACE85971.1"/>
    </source>
</evidence>
<evidence type="ECO:0000313" key="2">
    <source>
        <dbReference type="Proteomes" id="UP000001036"/>
    </source>
</evidence>